<accession>A0A3P7YTS5</accession>
<evidence type="ECO:0000313" key="6">
    <source>
        <dbReference type="Proteomes" id="UP000050761"/>
    </source>
</evidence>
<feature type="domain" description="AAA+ ATPase" evidence="4">
    <location>
        <begin position="230"/>
        <end position="404"/>
    </location>
</feature>
<dbReference type="FunFam" id="3.40.50.300:FF:001025">
    <property type="entry name" value="ATPase family, AAA domain-containing 2B"/>
    <property type="match status" value="1"/>
</dbReference>
<dbReference type="Gene3D" id="3.40.50.300">
    <property type="entry name" value="P-loop containing nucleotide triphosphate hydrolases"/>
    <property type="match status" value="2"/>
</dbReference>
<dbReference type="InterPro" id="IPR003593">
    <property type="entry name" value="AAA+_ATPase"/>
</dbReference>
<evidence type="ECO:0000256" key="3">
    <source>
        <dbReference type="ARBA" id="ARBA00023054"/>
    </source>
</evidence>
<accession>A0A183FVB9</accession>
<gene>
    <name evidence="5" type="ORF">HPBE_LOCUS12238</name>
</gene>
<keyword evidence="2" id="KW-0067">ATP-binding</keyword>
<dbReference type="InterPro" id="IPR027417">
    <property type="entry name" value="P-loop_NTPase"/>
</dbReference>
<keyword evidence="3" id="KW-0175">Coiled coil</keyword>
<evidence type="ECO:0000256" key="2">
    <source>
        <dbReference type="ARBA" id="ARBA00022840"/>
    </source>
</evidence>
<feature type="domain" description="AAA+ ATPase" evidence="4">
    <location>
        <begin position="428"/>
        <end position="544"/>
    </location>
</feature>
<dbReference type="SUPFAM" id="SSF52540">
    <property type="entry name" value="P-loop containing nucleoside triphosphate hydrolases"/>
    <property type="match status" value="2"/>
</dbReference>
<dbReference type="FunFam" id="1.10.8.60:FF:000178">
    <property type="entry name" value="CDC48/VCP homolog, AAA superfamily"/>
    <property type="match status" value="1"/>
</dbReference>
<dbReference type="AlphaFoldDB" id="A0A183FVB9"/>
<dbReference type="InterPro" id="IPR050168">
    <property type="entry name" value="AAA_ATPase_domain"/>
</dbReference>
<dbReference type="WBParaSite" id="HPBE_0001223701-mRNA-1">
    <property type="protein sequence ID" value="HPBE_0001223701-mRNA-1"/>
    <property type="gene ID" value="HPBE_0001223701"/>
</dbReference>
<evidence type="ECO:0000256" key="1">
    <source>
        <dbReference type="ARBA" id="ARBA00022741"/>
    </source>
</evidence>
<organism evidence="6 7">
    <name type="scientific">Heligmosomoides polygyrus</name>
    <name type="common">Parasitic roundworm</name>
    <dbReference type="NCBI Taxonomy" id="6339"/>
    <lineage>
        <taxon>Eukaryota</taxon>
        <taxon>Metazoa</taxon>
        <taxon>Ecdysozoa</taxon>
        <taxon>Nematoda</taxon>
        <taxon>Chromadorea</taxon>
        <taxon>Rhabditida</taxon>
        <taxon>Rhabditina</taxon>
        <taxon>Rhabditomorpha</taxon>
        <taxon>Strongyloidea</taxon>
        <taxon>Heligmosomidae</taxon>
        <taxon>Heligmosomoides</taxon>
    </lineage>
</organism>
<proteinExistence type="predicted"/>
<dbReference type="InterPro" id="IPR041569">
    <property type="entry name" value="AAA_lid_3"/>
</dbReference>
<reference evidence="7" key="2">
    <citation type="submission" date="2019-09" db="UniProtKB">
        <authorList>
            <consortium name="WormBaseParasite"/>
        </authorList>
    </citation>
    <scope>IDENTIFICATION</scope>
</reference>
<dbReference type="OrthoDB" id="27435at2759"/>
<dbReference type="SMART" id="SM00382">
    <property type="entry name" value="AAA"/>
    <property type="match status" value="2"/>
</dbReference>
<sequence>MSVVKPRCLMKGFTVRVQHWEDCLPPDSYGWLRRYSVLIHPEAMEILGVTPRQPVRVQSLEREYVGVVWPCKEIGVLRICLLADDTPSDEIVSIIPIWNPLHAQRISMTIVSPQTIRINDSLKDYIQMYLTNAYIQPGIAIPMSYYGQCLEIVPDVPLDLALKDMSLEDGELESEHVIFVTTDCTVSLSTVHTTPSSDDLLFEIASIGGMHIAKKTIMDFVLTPFLSEGSCCSVLLWGLPGSGKTFLLSALARTLKGSGFYCQSMDEFNEKYALIPPKSVVILDWPSVDKEHKGFSKLVQLLDDHPCAAVVLSVREAEDLDLGVRVRFPVEVEVDVPMEQERVEILRFLTSSPDEDIEELAKRTHGFTAGDLKSLVVASRYTEGHSEAEKLENARKRVRPTGIRQFILEAVIWPQKHRDAFERFGIDPPSGILLYGPPGCSKTLVARALASESKMNFLAVKGPELFSKWVGESEKAIRDLFSRARQVAPTIVFFDEIDAVGSSRGSEKSSGVSDRVLAQLLTELDGLEKQSGRLDRAIYVGLPCPRTRRAIIEMRTKRMTLAEEDIVEKLVSKTEGYSGAELVAVCRQAALLAMRENIDATEVRWNHFEETLTTIVPRTDRQMLQVYERFKRGVV</sequence>
<name>A0A183FVB9_HELPZ</name>
<evidence type="ECO:0000313" key="5">
    <source>
        <dbReference type="EMBL" id="VDO91430.1"/>
    </source>
</evidence>
<dbReference type="PANTHER" id="PTHR23077">
    <property type="entry name" value="AAA-FAMILY ATPASE"/>
    <property type="match status" value="1"/>
</dbReference>
<keyword evidence="6" id="KW-1185">Reference proteome</keyword>
<dbReference type="Pfam" id="PF17862">
    <property type="entry name" value="AAA_lid_3"/>
    <property type="match status" value="1"/>
</dbReference>
<dbReference type="EMBL" id="UZAH01027414">
    <property type="protein sequence ID" value="VDO91430.1"/>
    <property type="molecule type" value="Genomic_DNA"/>
</dbReference>
<dbReference type="GO" id="GO:0016887">
    <property type="term" value="F:ATP hydrolysis activity"/>
    <property type="evidence" value="ECO:0007669"/>
    <property type="project" value="InterPro"/>
</dbReference>
<dbReference type="Gene3D" id="1.10.8.60">
    <property type="match status" value="2"/>
</dbReference>
<dbReference type="InterPro" id="IPR003959">
    <property type="entry name" value="ATPase_AAA_core"/>
</dbReference>
<dbReference type="Proteomes" id="UP000050761">
    <property type="component" value="Unassembled WGS sequence"/>
</dbReference>
<evidence type="ECO:0000259" key="4">
    <source>
        <dbReference type="SMART" id="SM00382"/>
    </source>
</evidence>
<dbReference type="PANTHER" id="PTHR23077:SF27">
    <property type="entry name" value="ATPASE FAMILY GENE 2 PROTEIN HOMOLOG A"/>
    <property type="match status" value="1"/>
</dbReference>
<evidence type="ECO:0000313" key="7">
    <source>
        <dbReference type="WBParaSite" id="HPBE_0001223701-mRNA-1"/>
    </source>
</evidence>
<dbReference type="Pfam" id="PF00004">
    <property type="entry name" value="AAA"/>
    <property type="match status" value="1"/>
</dbReference>
<dbReference type="GO" id="GO:0005737">
    <property type="term" value="C:cytoplasm"/>
    <property type="evidence" value="ECO:0007669"/>
    <property type="project" value="TreeGrafter"/>
</dbReference>
<keyword evidence="1" id="KW-0547">Nucleotide-binding</keyword>
<protein>
    <submittedName>
        <fullName evidence="7">AAA domain-containing protein</fullName>
    </submittedName>
</protein>
<dbReference type="GO" id="GO:0005524">
    <property type="term" value="F:ATP binding"/>
    <property type="evidence" value="ECO:0007669"/>
    <property type="project" value="UniProtKB-KW"/>
</dbReference>
<reference evidence="5 6" key="1">
    <citation type="submission" date="2018-11" db="EMBL/GenBank/DDBJ databases">
        <authorList>
            <consortium name="Pathogen Informatics"/>
        </authorList>
    </citation>
    <scope>NUCLEOTIDE SEQUENCE [LARGE SCALE GENOMIC DNA]</scope>
</reference>